<evidence type="ECO:0000313" key="6">
    <source>
        <dbReference type="EMBL" id="MCE5173205.1"/>
    </source>
</evidence>
<accession>A0ABS8YS86</accession>
<comment type="similarity">
    <text evidence="3">Belongs to the peptidase M24B family.</text>
</comment>
<evidence type="ECO:0000256" key="2">
    <source>
        <dbReference type="ARBA" id="ARBA00022801"/>
    </source>
</evidence>
<evidence type="ECO:0000256" key="3">
    <source>
        <dbReference type="RuleBase" id="RU000590"/>
    </source>
</evidence>
<dbReference type="InterPro" id="IPR029149">
    <property type="entry name" value="Creatin/AminoP/Spt16_N"/>
</dbReference>
<reference evidence="6 7" key="1">
    <citation type="submission" date="2021-11" db="EMBL/GenBank/DDBJ databases">
        <title>Draft genome sequence of Paenibacillus profundus YoMME, a new Gram-positive bacteria with exoelectrogenic properties.</title>
        <authorList>
            <person name="Hubenova Y."/>
            <person name="Hubenova E."/>
            <person name="Manasiev Y."/>
            <person name="Peykov S."/>
            <person name="Mitov M."/>
        </authorList>
    </citation>
    <scope>NUCLEOTIDE SEQUENCE [LARGE SCALE GENOMIC DNA]</scope>
    <source>
        <strain evidence="6 7">YoMME</strain>
    </source>
</reference>
<evidence type="ECO:0000259" key="4">
    <source>
        <dbReference type="Pfam" id="PF00557"/>
    </source>
</evidence>
<dbReference type="SUPFAM" id="SSF55920">
    <property type="entry name" value="Creatinase/aminopeptidase"/>
    <property type="match status" value="1"/>
</dbReference>
<sequence>MSQPRLTRLRHAMETKGLEAMFIASAVNRSYLSGFTGSAGYVVITKDRAVFMTDFRYTTQASEQAKEFEVVEHALRMTDTLKQLLSEMNIKRLGFEQDHVTYSTYTSYQEQLKPVELVPVSGIIEDLRMIKDADELAVMREAAQLADKTFSHILNFIKPGVSEKELALEMEFFMRKNGATSSSFDTIVASGERSALPHGVASDRIIQGNEFIKFDFGALYKGYCSDLTRTVVLGTPSDKHNEIYSIVLEAQLKALEHIRPGMTGREADALARDVIKGYGYGDNFGHSLGHGLGMEIHEFPRVAHTSDQVLTPGMTVTVEPGIYLPGFGGVRIEDDIVITDNGIEIITQSTKQLLVLDM</sequence>
<dbReference type="Gene3D" id="3.40.350.10">
    <property type="entry name" value="Creatinase/prolidase N-terminal domain"/>
    <property type="match status" value="1"/>
</dbReference>
<dbReference type="InterPro" id="IPR000587">
    <property type="entry name" value="Creatinase_N"/>
</dbReference>
<keyword evidence="1 3" id="KW-0479">Metal-binding</keyword>
<protein>
    <submittedName>
        <fullName evidence="6">Xaa-Pro peptidase family protein</fullName>
    </submittedName>
</protein>
<dbReference type="InterPro" id="IPR000994">
    <property type="entry name" value="Pept_M24"/>
</dbReference>
<keyword evidence="2" id="KW-0378">Hydrolase</keyword>
<name>A0ABS8YS86_9BACL</name>
<proteinExistence type="inferred from homology"/>
<feature type="domain" description="Peptidase M24" evidence="4">
    <location>
        <begin position="138"/>
        <end position="340"/>
    </location>
</feature>
<evidence type="ECO:0000256" key="1">
    <source>
        <dbReference type="ARBA" id="ARBA00022723"/>
    </source>
</evidence>
<dbReference type="Gene3D" id="3.90.230.10">
    <property type="entry name" value="Creatinase/methionine aminopeptidase superfamily"/>
    <property type="match status" value="1"/>
</dbReference>
<dbReference type="PANTHER" id="PTHR46112:SF3">
    <property type="entry name" value="AMINOPEPTIDASE YPDF"/>
    <property type="match status" value="1"/>
</dbReference>
<dbReference type="PANTHER" id="PTHR46112">
    <property type="entry name" value="AMINOPEPTIDASE"/>
    <property type="match status" value="1"/>
</dbReference>
<evidence type="ECO:0000259" key="5">
    <source>
        <dbReference type="Pfam" id="PF01321"/>
    </source>
</evidence>
<keyword evidence="7" id="KW-1185">Reference proteome</keyword>
<dbReference type="InterPro" id="IPR001131">
    <property type="entry name" value="Peptidase_M24B_aminopep-P_CS"/>
</dbReference>
<dbReference type="Proteomes" id="UP001199916">
    <property type="component" value="Unassembled WGS sequence"/>
</dbReference>
<dbReference type="CDD" id="cd01092">
    <property type="entry name" value="APP-like"/>
    <property type="match status" value="1"/>
</dbReference>
<dbReference type="Pfam" id="PF01321">
    <property type="entry name" value="Creatinase_N"/>
    <property type="match status" value="1"/>
</dbReference>
<dbReference type="InterPro" id="IPR036005">
    <property type="entry name" value="Creatinase/aminopeptidase-like"/>
</dbReference>
<dbReference type="EMBL" id="JAJNBZ010000043">
    <property type="protein sequence ID" value="MCE5173205.1"/>
    <property type="molecule type" value="Genomic_DNA"/>
</dbReference>
<dbReference type="PROSITE" id="PS00491">
    <property type="entry name" value="PROLINE_PEPTIDASE"/>
    <property type="match status" value="1"/>
</dbReference>
<dbReference type="Pfam" id="PF00557">
    <property type="entry name" value="Peptidase_M24"/>
    <property type="match status" value="1"/>
</dbReference>
<dbReference type="RefSeq" id="WP_233699193.1">
    <property type="nucleotide sequence ID" value="NZ_JAJNBZ010000043.1"/>
</dbReference>
<dbReference type="InterPro" id="IPR050659">
    <property type="entry name" value="Peptidase_M24B"/>
</dbReference>
<organism evidence="6 7">
    <name type="scientific">Paenibacillus profundus</name>
    <dbReference type="NCBI Taxonomy" id="1173085"/>
    <lineage>
        <taxon>Bacteria</taxon>
        <taxon>Bacillati</taxon>
        <taxon>Bacillota</taxon>
        <taxon>Bacilli</taxon>
        <taxon>Bacillales</taxon>
        <taxon>Paenibacillaceae</taxon>
        <taxon>Paenibacillus</taxon>
    </lineage>
</organism>
<evidence type="ECO:0000313" key="7">
    <source>
        <dbReference type="Proteomes" id="UP001199916"/>
    </source>
</evidence>
<feature type="domain" description="Creatinase N-terminal" evidence="5">
    <location>
        <begin position="5"/>
        <end position="130"/>
    </location>
</feature>
<comment type="caution">
    <text evidence="6">The sequence shown here is derived from an EMBL/GenBank/DDBJ whole genome shotgun (WGS) entry which is preliminary data.</text>
</comment>
<gene>
    <name evidence="6" type="ORF">LQV63_28490</name>
</gene>